<protein>
    <submittedName>
        <fullName evidence="2">Pol polyprotein</fullName>
    </submittedName>
</protein>
<accession>S7XFI2</accession>
<proteinExistence type="predicted"/>
<keyword evidence="3" id="KW-1185">Reference proteome</keyword>
<keyword evidence="1" id="KW-0812">Transmembrane</keyword>
<dbReference type="Proteomes" id="UP000014978">
    <property type="component" value="Unassembled WGS sequence"/>
</dbReference>
<dbReference type="EMBL" id="ATCN01001253">
    <property type="protein sequence ID" value="EPR77814.1"/>
    <property type="molecule type" value="Genomic_DNA"/>
</dbReference>
<name>S7XFI2_SPRLO</name>
<dbReference type="InParanoid" id="S7XFI2"/>
<feature type="transmembrane region" description="Helical" evidence="1">
    <location>
        <begin position="69"/>
        <end position="87"/>
    </location>
</feature>
<keyword evidence="1" id="KW-0472">Membrane</keyword>
<evidence type="ECO:0000313" key="3">
    <source>
        <dbReference type="Proteomes" id="UP000014978"/>
    </source>
</evidence>
<gene>
    <name evidence="2" type="ORF">SLOPH_2530</name>
</gene>
<organism evidence="2 3">
    <name type="scientific">Spraguea lophii (strain 42_110)</name>
    <name type="common">Microsporidian parasite</name>
    <dbReference type="NCBI Taxonomy" id="1358809"/>
    <lineage>
        <taxon>Eukaryota</taxon>
        <taxon>Fungi</taxon>
        <taxon>Fungi incertae sedis</taxon>
        <taxon>Microsporidia</taxon>
        <taxon>Spragueidae</taxon>
        <taxon>Spraguea</taxon>
    </lineage>
</organism>
<keyword evidence="1" id="KW-1133">Transmembrane helix</keyword>
<reference evidence="3" key="1">
    <citation type="journal article" date="2013" name="PLoS Genet.">
        <title>The genome of Spraguea lophii and the basis of host-microsporidian interactions.</title>
        <authorList>
            <person name="Campbell S.E."/>
            <person name="Williams T.A."/>
            <person name="Yousuf A."/>
            <person name="Soanes D.M."/>
            <person name="Paszkiewicz K.H."/>
            <person name="Williams B.A.P."/>
        </authorList>
    </citation>
    <scope>NUCLEOTIDE SEQUENCE [LARGE SCALE GENOMIC DNA]</scope>
    <source>
        <strain evidence="3">42_110</strain>
    </source>
</reference>
<dbReference type="HOGENOM" id="CLU_2307883_0_0_1"/>
<dbReference type="VEuPathDB" id="MicrosporidiaDB:SLOPH_2530"/>
<dbReference type="AlphaFoldDB" id="S7XFI2"/>
<sequence length="100" mass="11582">MLSCCDRLTFFTFFNNIFCFTKWYFYSNVSYSFESPCVPGCPRAICSFIICVSERFFLLIIEKLLDNPSAALLCLPSICFIVILYCVRYSYHLCTLLNGS</sequence>
<evidence type="ECO:0000313" key="2">
    <source>
        <dbReference type="EMBL" id="EPR77814.1"/>
    </source>
</evidence>
<evidence type="ECO:0000256" key="1">
    <source>
        <dbReference type="SAM" id="Phobius"/>
    </source>
</evidence>
<feature type="transmembrane region" description="Helical" evidence="1">
    <location>
        <begin position="7"/>
        <end position="26"/>
    </location>
</feature>
<comment type="caution">
    <text evidence="2">The sequence shown here is derived from an EMBL/GenBank/DDBJ whole genome shotgun (WGS) entry which is preliminary data.</text>
</comment>